<feature type="region of interest" description="Disordered" evidence="1">
    <location>
        <begin position="98"/>
        <end position="117"/>
    </location>
</feature>
<evidence type="ECO:0000313" key="3">
    <source>
        <dbReference type="Proteomes" id="UP000503447"/>
    </source>
</evidence>
<dbReference type="AlphaFoldDB" id="A0A6M5YW63"/>
<dbReference type="Proteomes" id="UP000503447">
    <property type="component" value="Chromosome"/>
</dbReference>
<proteinExistence type="predicted"/>
<protein>
    <submittedName>
        <fullName evidence="2">Uncharacterized protein</fullName>
    </submittedName>
</protein>
<dbReference type="EMBL" id="CP053452">
    <property type="protein sequence ID" value="QJW97551.1"/>
    <property type="molecule type" value="Genomic_DNA"/>
</dbReference>
<name>A0A6M5YW63_9BACT</name>
<evidence type="ECO:0000256" key="1">
    <source>
        <dbReference type="SAM" id="MobiDB-lite"/>
    </source>
</evidence>
<evidence type="ECO:0000313" key="2">
    <source>
        <dbReference type="EMBL" id="QJW97551.1"/>
    </source>
</evidence>
<dbReference type="KEGG" id="ftj:FTUN_5126"/>
<gene>
    <name evidence="2" type="ORF">FTUN_5126</name>
</gene>
<accession>A0A6M5YW63</accession>
<keyword evidence="3" id="KW-1185">Reference proteome</keyword>
<reference evidence="3" key="1">
    <citation type="submission" date="2020-05" db="EMBL/GenBank/DDBJ databases">
        <title>Frigoriglobus tundricola gen. nov., sp. nov., a psychrotolerant cellulolytic planctomycete of the family Gemmataceae with two divergent copies of 16S rRNA gene.</title>
        <authorList>
            <person name="Kulichevskaya I.S."/>
            <person name="Ivanova A.A."/>
            <person name="Naumoff D.G."/>
            <person name="Beletsky A.V."/>
            <person name="Rijpstra W.I.C."/>
            <person name="Sinninghe Damste J.S."/>
            <person name="Mardanov A.V."/>
            <person name="Ravin N.V."/>
            <person name="Dedysh S.N."/>
        </authorList>
    </citation>
    <scope>NUCLEOTIDE SEQUENCE [LARGE SCALE GENOMIC DNA]</scope>
    <source>
        <strain evidence="3">PL17</strain>
    </source>
</reference>
<organism evidence="2 3">
    <name type="scientific">Frigoriglobus tundricola</name>
    <dbReference type="NCBI Taxonomy" id="2774151"/>
    <lineage>
        <taxon>Bacteria</taxon>
        <taxon>Pseudomonadati</taxon>
        <taxon>Planctomycetota</taxon>
        <taxon>Planctomycetia</taxon>
        <taxon>Gemmatales</taxon>
        <taxon>Gemmataceae</taxon>
        <taxon>Frigoriglobus</taxon>
    </lineage>
</organism>
<dbReference type="RefSeq" id="WP_171472897.1">
    <property type="nucleotide sequence ID" value="NZ_CP053452.2"/>
</dbReference>
<sequence length="153" mass="17603">MSSVRTAFLITRASLTTYDSRPPVVSEEVHYQPLEEGGEGPLCVPEVILRDREAANRERSRRERAVRELLNPFWFGWGTPDDLTSLSAEEFRTRVRGLALSPPPPEPDNDGDNANWTGWWDRESPHWTADQRAAVWDLLDKVRLYEVVEVELE</sequence>